<dbReference type="InterPro" id="IPR006056">
    <property type="entry name" value="RidA"/>
</dbReference>
<gene>
    <name evidence="2" type="ORF">K9W46_05660</name>
</gene>
<protein>
    <submittedName>
        <fullName evidence="2">RidA family protein</fullName>
    </submittedName>
</protein>
<evidence type="ECO:0000256" key="1">
    <source>
        <dbReference type="ARBA" id="ARBA00010552"/>
    </source>
</evidence>
<organism evidence="2">
    <name type="scientific">Candidatus Heimdallarchaeum endolithica</name>
    <dbReference type="NCBI Taxonomy" id="2876572"/>
    <lineage>
        <taxon>Archaea</taxon>
        <taxon>Promethearchaeati</taxon>
        <taxon>Candidatus Heimdallarchaeota</taxon>
        <taxon>Candidatus Heimdallarchaeia (ex Rinke et al. 2021) (nom. nud.)</taxon>
        <taxon>Candidatus Heimdallarchaeales</taxon>
        <taxon>Candidatus Heimdallarchaeaceae</taxon>
        <taxon>Candidatus Heimdallarchaeum</taxon>
    </lineage>
</organism>
<dbReference type="CDD" id="cd00448">
    <property type="entry name" value="YjgF_YER057c_UK114_family"/>
    <property type="match status" value="1"/>
</dbReference>
<dbReference type="Pfam" id="PF01042">
    <property type="entry name" value="Ribonuc_L-PSP"/>
    <property type="match status" value="1"/>
</dbReference>
<dbReference type="GO" id="GO:0019239">
    <property type="term" value="F:deaminase activity"/>
    <property type="evidence" value="ECO:0007669"/>
    <property type="project" value="TreeGrafter"/>
</dbReference>
<dbReference type="PANTHER" id="PTHR11803">
    <property type="entry name" value="2-IMINOBUTANOATE/2-IMINOPROPANOATE DEAMINASE RIDA"/>
    <property type="match status" value="1"/>
</dbReference>
<dbReference type="InterPro" id="IPR035959">
    <property type="entry name" value="RutC-like_sf"/>
</dbReference>
<dbReference type="InterPro" id="IPR019897">
    <property type="entry name" value="RidA_CS"/>
</dbReference>
<evidence type="ECO:0000313" key="2">
    <source>
        <dbReference type="EMBL" id="UJG44664.1"/>
    </source>
</evidence>
<dbReference type="Gene3D" id="3.30.1330.40">
    <property type="entry name" value="RutC-like"/>
    <property type="match status" value="1"/>
</dbReference>
<dbReference type="PANTHER" id="PTHR11803:SF39">
    <property type="entry name" value="2-IMINOBUTANOATE_2-IMINOPROPANOATE DEAMINASE"/>
    <property type="match status" value="1"/>
</dbReference>
<dbReference type="PROSITE" id="PS01094">
    <property type="entry name" value="UPF0076"/>
    <property type="match status" value="1"/>
</dbReference>
<comment type="similarity">
    <text evidence="1">Belongs to the RutC family.</text>
</comment>
<proteinExistence type="inferred from homology"/>
<dbReference type="FunFam" id="3.30.1330.40:FF:000001">
    <property type="entry name" value="L-PSP family endoribonuclease"/>
    <property type="match status" value="1"/>
</dbReference>
<dbReference type="AlphaFoldDB" id="A0A9Y1BT59"/>
<name>A0A9Y1BT59_9ARCH</name>
<dbReference type="SUPFAM" id="SSF55298">
    <property type="entry name" value="YjgF-like"/>
    <property type="match status" value="1"/>
</dbReference>
<accession>A0A9Y1BT59</accession>
<dbReference type="Proteomes" id="UP001200513">
    <property type="component" value="Chromosome"/>
</dbReference>
<dbReference type="EMBL" id="CP084167">
    <property type="protein sequence ID" value="UJG44664.1"/>
    <property type="molecule type" value="Genomic_DNA"/>
</dbReference>
<reference evidence="2" key="1">
    <citation type="journal article" date="2022" name="Nat. Microbiol.">
        <title>Unique mobile elements and scalable gene flow at the prokaryote-eukaryote boundary revealed by circularized Asgard archaea genomes.</title>
        <authorList>
            <person name="Wu F."/>
            <person name="Speth D.R."/>
            <person name="Philosof A."/>
            <person name="Cremiere A."/>
            <person name="Narayanan A."/>
            <person name="Barco R.A."/>
            <person name="Connon S.A."/>
            <person name="Amend J.P."/>
            <person name="Antoshechkin I.A."/>
            <person name="Orphan V.J."/>
        </authorList>
    </citation>
    <scope>NUCLEOTIDE SEQUENCE</scope>
    <source>
        <strain evidence="2">PR6</strain>
    </source>
</reference>
<sequence>MTKKIVKTEAAPAPVGPYSQAVQAGQFLFISGQIPADVETGEIVRGDVAAATKVVLNNIKAILEEAGFSLNDVVKCTVFLKDMNKFGEMNEVYASYFTEKPPARAAIEVAKLPKDVDVEIEAIAYKE</sequence>
<dbReference type="InterPro" id="IPR006175">
    <property type="entry name" value="YjgF/YER057c/UK114"/>
</dbReference>
<dbReference type="NCBIfam" id="TIGR00004">
    <property type="entry name" value="Rid family detoxifying hydrolase"/>
    <property type="match status" value="1"/>
</dbReference>
<dbReference type="GO" id="GO:0005829">
    <property type="term" value="C:cytosol"/>
    <property type="evidence" value="ECO:0007669"/>
    <property type="project" value="TreeGrafter"/>
</dbReference>